<dbReference type="AlphaFoldDB" id="A0A378LRS1"/>
<keyword evidence="2" id="KW-0813">Transport</keyword>
<evidence type="ECO:0000313" key="11">
    <source>
        <dbReference type="Proteomes" id="UP000255297"/>
    </source>
</evidence>
<dbReference type="EMBL" id="UGPB01000001">
    <property type="protein sequence ID" value="STY29646.1"/>
    <property type="molecule type" value="Genomic_DNA"/>
</dbReference>
<keyword evidence="3" id="KW-1003">Cell membrane</keyword>
<evidence type="ECO:0000256" key="4">
    <source>
        <dbReference type="ARBA" id="ARBA00022519"/>
    </source>
</evidence>
<accession>A0A378LRS1</accession>
<evidence type="ECO:0000256" key="7">
    <source>
        <dbReference type="ARBA" id="ARBA00023136"/>
    </source>
</evidence>
<protein>
    <submittedName>
        <fullName evidence="10">Transporter component</fullName>
    </submittedName>
</protein>
<evidence type="ECO:0000256" key="3">
    <source>
        <dbReference type="ARBA" id="ARBA00022475"/>
    </source>
</evidence>
<keyword evidence="5 9" id="KW-0812">Transmembrane</keyword>
<organism evidence="10 11">
    <name type="scientific">Legionella wadsworthii</name>
    <dbReference type="NCBI Taxonomy" id="28088"/>
    <lineage>
        <taxon>Bacteria</taxon>
        <taxon>Pseudomonadati</taxon>
        <taxon>Pseudomonadota</taxon>
        <taxon>Gammaproteobacteria</taxon>
        <taxon>Legionellales</taxon>
        <taxon>Legionellaceae</taxon>
        <taxon>Legionella</taxon>
    </lineage>
</organism>
<evidence type="ECO:0000256" key="9">
    <source>
        <dbReference type="SAM" id="Phobius"/>
    </source>
</evidence>
<keyword evidence="11" id="KW-1185">Reference proteome</keyword>
<evidence type="ECO:0000256" key="1">
    <source>
        <dbReference type="ARBA" id="ARBA00004429"/>
    </source>
</evidence>
<feature type="transmembrane region" description="Helical" evidence="9">
    <location>
        <begin position="120"/>
        <end position="141"/>
    </location>
</feature>
<dbReference type="PANTHER" id="PTHR30574:SF1">
    <property type="entry name" value="SULPHUR TRANSPORT DOMAIN-CONTAINING PROTEIN"/>
    <property type="match status" value="1"/>
</dbReference>
<evidence type="ECO:0000256" key="5">
    <source>
        <dbReference type="ARBA" id="ARBA00022692"/>
    </source>
</evidence>
<dbReference type="Pfam" id="PF04143">
    <property type="entry name" value="Sulf_transp"/>
    <property type="match status" value="1"/>
</dbReference>
<dbReference type="RefSeq" id="WP_031565173.1">
    <property type="nucleotide sequence ID" value="NZ_CAAAIS010000001.1"/>
</dbReference>
<dbReference type="GO" id="GO:0005886">
    <property type="term" value="C:plasma membrane"/>
    <property type="evidence" value="ECO:0007669"/>
    <property type="project" value="UniProtKB-SubCell"/>
</dbReference>
<dbReference type="OrthoDB" id="9814020at2"/>
<evidence type="ECO:0000313" key="10">
    <source>
        <dbReference type="EMBL" id="STY29646.1"/>
    </source>
</evidence>
<dbReference type="Proteomes" id="UP000255297">
    <property type="component" value="Unassembled WGS sequence"/>
</dbReference>
<evidence type="ECO:0000256" key="8">
    <source>
        <dbReference type="ARBA" id="ARBA00035655"/>
    </source>
</evidence>
<comment type="subcellular location">
    <subcellularLocation>
        <location evidence="1">Cell inner membrane</location>
        <topology evidence="1">Multi-pass membrane protein</topology>
    </subcellularLocation>
</comment>
<proteinExistence type="inferred from homology"/>
<feature type="transmembrane region" description="Helical" evidence="9">
    <location>
        <begin position="81"/>
        <end position="99"/>
    </location>
</feature>
<keyword evidence="4" id="KW-0997">Cell inner membrane</keyword>
<keyword evidence="7 9" id="KW-0472">Membrane</keyword>
<comment type="similarity">
    <text evidence="8">Belongs to the TsuA/YedE (TC 9.B.102) family.</text>
</comment>
<dbReference type="InterPro" id="IPR007272">
    <property type="entry name" value="Sulf_transp_TsuA/YedE"/>
</dbReference>
<evidence type="ECO:0000256" key="6">
    <source>
        <dbReference type="ARBA" id="ARBA00022989"/>
    </source>
</evidence>
<name>A0A378LRS1_9GAMM</name>
<dbReference type="PANTHER" id="PTHR30574">
    <property type="entry name" value="INNER MEMBRANE PROTEIN YEDE"/>
    <property type="match status" value="1"/>
</dbReference>
<keyword evidence="6 9" id="KW-1133">Transmembrane helix</keyword>
<gene>
    <name evidence="10" type="ORF">NCTC11532_01844</name>
</gene>
<reference evidence="10 11" key="1">
    <citation type="submission" date="2018-06" db="EMBL/GenBank/DDBJ databases">
        <authorList>
            <consortium name="Pathogen Informatics"/>
            <person name="Doyle S."/>
        </authorList>
    </citation>
    <scope>NUCLEOTIDE SEQUENCE [LARGE SCALE GENOMIC DNA]</scope>
    <source>
        <strain evidence="10 11">NCTC11532</strain>
    </source>
</reference>
<feature type="transmembrane region" description="Helical" evidence="9">
    <location>
        <begin position="12"/>
        <end position="30"/>
    </location>
</feature>
<feature type="transmembrane region" description="Helical" evidence="9">
    <location>
        <begin position="51"/>
        <end position="69"/>
    </location>
</feature>
<evidence type="ECO:0000256" key="2">
    <source>
        <dbReference type="ARBA" id="ARBA00022448"/>
    </source>
</evidence>
<sequence>MEYTVFTPYKGLLGGFLIGLSAVLLLWFNGRMAGISGMIHQLCPPKDKIEFWRIFFLLGLFVGGLFFYLFPDIQFPLRTHYSVLILIFAGFCVGFGTRMGQGCTSGHGVCGIARLSLRSLVATASFLLSAAITTFIMRHILGIYS</sequence>